<gene>
    <name evidence="5" type="ORF">GGQ73_004104</name>
</gene>
<comment type="caution">
    <text evidence="5">The sequence shown here is derived from an EMBL/GenBank/DDBJ whole genome shotgun (WGS) entry which is preliminary data.</text>
</comment>
<dbReference type="Pfam" id="PF10620">
    <property type="entry name" value="MdcG"/>
    <property type="match status" value="1"/>
</dbReference>
<feature type="domain" description="Phosphoribosyl-dephospho-CoA transferase MdcG C-terminal" evidence="3">
    <location>
        <begin position="87"/>
        <end position="203"/>
    </location>
</feature>
<dbReference type="InterPro" id="IPR048903">
    <property type="entry name" value="MdcG_N"/>
</dbReference>
<dbReference type="NCBIfam" id="TIGR03135">
    <property type="entry name" value="malonate_mdcG"/>
    <property type="match status" value="1"/>
</dbReference>
<dbReference type="InterPro" id="IPR017557">
    <property type="entry name" value="Holo-ACP_synthase"/>
</dbReference>
<evidence type="ECO:0000259" key="4">
    <source>
        <dbReference type="Pfam" id="PF20866"/>
    </source>
</evidence>
<accession>A0A7W6C9G4</accession>
<evidence type="ECO:0000313" key="6">
    <source>
        <dbReference type="Proteomes" id="UP000565286"/>
    </source>
</evidence>
<evidence type="ECO:0000256" key="2">
    <source>
        <dbReference type="ARBA" id="ARBA00022695"/>
    </source>
</evidence>
<dbReference type="EMBL" id="JACIDV010000015">
    <property type="protein sequence ID" value="MBB3948130.1"/>
    <property type="molecule type" value="Genomic_DNA"/>
</dbReference>
<evidence type="ECO:0000256" key="1">
    <source>
        <dbReference type="ARBA" id="ARBA00022679"/>
    </source>
</evidence>
<dbReference type="AlphaFoldDB" id="A0A7W6C9G4"/>
<keyword evidence="2 5" id="KW-0548">Nucleotidyltransferase</keyword>
<dbReference type="EC" id="2.7.7.66" evidence="5"/>
<evidence type="ECO:0000259" key="3">
    <source>
        <dbReference type="Pfam" id="PF10620"/>
    </source>
</evidence>
<keyword evidence="1 5" id="KW-0808">Transferase</keyword>
<dbReference type="Pfam" id="PF20866">
    <property type="entry name" value="MdcG_N"/>
    <property type="match status" value="1"/>
</dbReference>
<reference evidence="5 6" key="1">
    <citation type="submission" date="2020-08" db="EMBL/GenBank/DDBJ databases">
        <title>Genomic Encyclopedia of Type Strains, Phase IV (KMG-IV): sequencing the most valuable type-strain genomes for metagenomic binning, comparative biology and taxonomic classification.</title>
        <authorList>
            <person name="Goeker M."/>
        </authorList>
    </citation>
    <scope>NUCLEOTIDE SEQUENCE [LARGE SCALE GENOMIC DNA]</scope>
    <source>
        <strain evidence="5 6">DSM 26438</strain>
    </source>
</reference>
<protein>
    <submittedName>
        <fullName evidence="5">Phosphoribosyl-dephospho-CoA transferase</fullName>
        <ecNumber evidence="5">2.7.7.66</ecNumber>
    </submittedName>
</protein>
<proteinExistence type="predicted"/>
<dbReference type="Proteomes" id="UP000565286">
    <property type="component" value="Unassembled WGS sequence"/>
</dbReference>
<evidence type="ECO:0000313" key="5">
    <source>
        <dbReference type="EMBL" id="MBB3948130.1"/>
    </source>
</evidence>
<dbReference type="GO" id="GO:0016779">
    <property type="term" value="F:nucleotidyltransferase activity"/>
    <property type="evidence" value="ECO:0007669"/>
    <property type="project" value="UniProtKB-KW"/>
</dbReference>
<sequence>MTRPDRHRFVTLKRSWRDGADISACGMAGGDRLFDWIDAGRPLVVASSAAGDEVKTVRLGLSTPQKQRFGLRVQTNAIDDILPAVRLNDAAASAPPSWKPTIDAILKVVEQHELDLSVFGSLAWSHLSGEDHLRPTSDLDILVSTPVQVDARVVIQALLAIESMPRLDGELVLTSGAGVNLREYAGQPEHILVKQHGGPQLVPLAALESVAERAT</sequence>
<dbReference type="InterPro" id="IPR049180">
    <property type="entry name" value="MdcG_C"/>
</dbReference>
<dbReference type="RefSeq" id="WP_183897561.1">
    <property type="nucleotide sequence ID" value="NZ_JACIDV010000015.1"/>
</dbReference>
<feature type="domain" description="Phosphoribosyl-dephospho-CoA transferase MdcG N-terminal" evidence="4">
    <location>
        <begin position="6"/>
        <end position="82"/>
    </location>
</feature>
<name>A0A7W6C9G4_9HYPH</name>
<organism evidence="5 6">
    <name type="scientific">Rhizobium skierniewicense</name>
    <dbReference type="NCBI Taxonomy" id="984260"/>
    <lineage>
        <taxon>Bacteria</taxon>
        <taxon>Pseudomonadati</taxon>
        <taxon>Pseudomonadota</taxon>
        <taxon>Alphaproteobacteria</taxon>
        <taxon>Hyphomicrobiales</taxon>
        <taxon>Rhizobiaceae</taxon>
        <taxon>Rhizobium/Agrobacterium group</taxon>
        <taxon>Rhizobium</taxon>
    </lineage>
</organism>
<keyword evidence="6" id="KW-1185">Reference proteome</keyword>